<evidence type="ECO:0000259" key="4">
    <source>
        <dbReference type="PROSITE" id="PS50941"/>
    </source>
</evidence>
<keyword evidence="2" id="KW-1015">Disulfide bond</keyword>
<name>A0A1Y2AMD6_9FUNG</name>
<organism evidence="5 6">
    <name type="scientific">Neocallimastix californiae</name>
    <dbReference type="NCBI Taxonomy" id="1754190"/>
    <lineage>
        <taxon>Eukaryota</taxon>
        <taxon>Fungi</taxon>
        <taxon>Fungi incertae sedis</taxon>
        <taxon>Chytridiomycota</taxon>
        <taxon>Chytridiomycota incertae sedis</taxon>
        <taxon>Neocallimastigomycetes</taxon>
        <taxon>Neocallimastigales</taxon>
        <taxon>Neocallimastigaceae</taxon>
        <taxon>Neocallimastix</taxon>
    </lineage>
</organism>
<comment type="caution">
    <text evidence="2">Lacks conserved residue(s) required for the propagation of feature annotation.</text>
</comment>
<dbReference type="CDD" id="cd00035">
    <property type="entry name" value="ChtBD1"/>
    <property type="match status" value="1"/>
</dbReference>
<dbReference type="InterPro" id="IPR001611">
    <property type="entry name" value="Leu-rich_rpt"/>
</dbReference>
<dbReference type="Gene3D" id="3.80.10.10">
    <property type="entry name" value="Ribonuclease Inhibitor"/>
    <property type="match status" value="1"/>
</dbReference>
<dbReference type="Gene3D" id="3.30.60.10">
    <property type="entry name" value="Endochitinase-like"/>
    <property type="match status" value="1"/>
</dbReference>
<feature type="disulfide bond" evidence="2">
    <location>
        <begin position="375"/>
        <end position="389"/>
    </location>
</feature>
<dbReference type="Proteomes" id="UP000193920">
    <property type="component" value="Unassembled WGS sequence"/>
</dbReference>
<dbReference type="OrthoDB" id="1394818at2759"/>
<evidence type="ECO:0000256" key="3">
    <source>
        <dbReference type="SAM" id="SignalP"/>
    </source>
</evidence>
<dbReference type="Pfam" id="PF13855">
    <property type="entry name" value="LRR_8"/>
    <property type="match status" value="1"/>
</dbReference>
<comment type="caution">
    <text evidence="5">The sequence shown here is derived from an EMBL/GenBank/DDBJ whole genome shotgun (WGS) entry which is preliminary data.</text>
</comment>
<feature type="chain" id="PRO_5012282325" description="Chitin-binding type-1 domain-containing protein" evidence="3">
    <location>
        <begin position="22"/>
        <end position="416"/>
    </location>
</feature>
<dbReference type="PROSITE" id="PS50941">
    <property type="entry name" value="CHIT_BIND_I_2"/>
    <property type="match status" value="1"/>
</dbReference>
<keyword evidence="3" id="KW-0732">Signal</keyword>
<evidence type="ECO:0000256" key="2">
    <source>
        <dbReference type="PROSITE-ProRule" id="PRU00261"/>
    </source>
</evidence>
<gene>
    <name evidence="5" type="ORF">LY90DRAFT_675463</name>
</gene>
<keyword evidence="6" id="KW-1185">Reference proteome</keyword>
<keyword evidence="1 2" id="KW-0147">Chitin-binding</keyword>
<accession>A0A1Y2AMD6</accession>
<dbReference type="InterPro" id="IPR036861">
    <property type="entry name" value="Endochitinase-like_sf"/>
</dbReference>
<feature type="disulfide bond" evidence="2">
    <location>
        <begin position="370"/>
        <end position="382"/>
    </location>
</feature>
<dbReference type="Pfam" id="PF00187">
    <property type="entry name" value="Chitin_bind_1"/>
    <property type="match status" value="1"/>
</dbReference>
<dbReference type="PANTHER" id="PTHR48065">
    <property type="entry name" value="OS10G0469600 PROTEIN"/>
    <property type="match status" value="1"/>
</dbReference>
<evidence type="ECO:0000313" key="6">
    <source>
        <dbReference type="Proteomes" id="UP000193920"/>
    </source>
</evidence>
<dbReference type="InterPro" id="IPR032675">
    <property type="entry name" value="LRR_dom_sf"/>
</dbReference>
<proteinExistence type="predicted"/>
<feature type="signal peptide" evidence="3">
    <location>
        <begin position="1"/>
        <end position="21"/>
    </location>
</feature>
<feature type="domain" description="Chitin-binding type-1" evidence="4">
    <location>
        <begin position="360"/>
        <end position="404"/>
    </location>
</feature>
<dbReference type="AlphaFoldDB" id="A0A1Y2AMD6"/>
<dbReference type="GO" id="GO:0008061">
    <property type="term" value="F:chitin binding"/>
    <property type="evidence" value="ECO:0007669"/>
    <property type="project" value="UniProtKB-UniRule"/>
</dbReference>
<evidence type="ECO:0000313" key="5">
    <source>
        <dbReference type="EMBL" id="ORY23654.1"/>
    </source>
</evidence>
<dbReference type="PANTHER" id="PTHR48065:SF75">
    <property type="entry name" value="LEUCINE-RICH REPEAT-CONTAINING N-TERMINAL PLANT-TYPE DOMAIN-CONTAINING PROTEIN"/>
    <property type="match status" value="1"/>
</dbReference>
<dbReference type="SUPFAM" id="SSF57016">
    <property type="entry name" value="Plant lectins/antimicrobial peptides"/>
    <property type="match status" value="1"/>
</dbReference>
<dbReference type="STRING" id="1754190.A0A1Y2AMD6"/>
<dbReference type="InterPro" id="IPR001002">
    <property type="entry name" value="Chitin-bd_1"/>
</dbReference>
<reference evidence="5 6" key="1">
    <citation type="submission" date="2016-08" db="EMBL/GenBank/DDBJ databases">
        <title>A Parts List for Fungal Cellulosomes Revealed by Comparative Genomics.</title>
        <authorList>
            <consortium name="DOE Joint Genome Institute"/>
            <person name="Haitjema C.H."/>
            <person name="Gilmore S.P."/>
            <person name="Henske J.K."/>
            <person name="Solomon K.V."/>
            <person name="De Groot R."/>
            <person name="Kuo A."/>
            <person name="Mondo S.J."/>
            <person name="Salamov A.A."/>
            <person name="Labutti K."/>
            <person name="Zhao Z."/>
            <person name="Chiniquy J."/>
            <person name="Barry K."/>
            <person name="Brewer H.M."/>
            <person name="Purvine S.O."/>
            <person name="Wright A.T."/>
            <person name="Boxma B."/>
            <person name="Van Alen T."/>
            <person name="Hackstein J.H."/>
            <person name="Baker S.E."/>
            <person name="Grigoriev I.V."/>
            <person name="O'Malley M.A."/>
        </authorList>
    </citation>
    <scope>NUCLEOTIDE SEQUENCE [LARGE SCALE GENOMIC DNA]</scope>
    <source>
        <strain evidence="5 6">G1</strain>
    </source>
</reference>
<sequence length="416" mass="47467">MNFKTLFKGVIFALLAKLASANDCDDIKSYLEEKSQNYEKNISKCEVNNKGKVITLAIQSDTLEEGDLNIILSYNTIKSLDYLYGIFEDGKGDSHFSTYPHFSDRIQKLTNLEELTLSYTGLRKNDRRENDRKEIGDDTLRYISSPFKDSTLSFIDLKDYNRGEIGNDTLRYISSPLKKLTLKGLTTYQMHIDQIGELKTLEELHIIDASEKRDYSNISGLINLKVFEVTAFHHKPFVEFPNVLKLRNLEKLIISGHEISSIPKNVGELKHLKYIDLHDNHIFEIPEFLNYLPKLEYIDLTLNKYIKGRTLTNENLKTCKYDASDNICKAKEMNCFDKNLNIKACDSSSTPPSKLPISTDGKCAWGVAKCPKDECCSEFGYCGTSEEHCSIKKGCQSELGMCCTYYRSFVFCTGDL</sequence>
<dbReference type="SMART" id="SM00270">
    <property type="entry name" value="ChtBD1"/>
    <property type="match status" value="1"/>
</dbReference>
<evidence type="ECO:0000256" key="1">
    <source>
        <dbReference type="ARBA" id="ARBA00022669"/>
    </source>
</evidence>
<protein>
    <recommendedName>
        <fullName evidence="4">Chitin-binding type-1 domain-containing protein</fullName>
    </recommendedName>
</protein>
<dbReference type="SUPFAM" id="SSF52047">
    <property type="entry name" value="RNI-like"/>
    <property type="match status" value="1"/>
</dbReference>
<dbReference type="EMBL" id="MCOG01000231">
    <property type="protein sequence ID" value="ORY23654.1"/>
    <property type="molecule type" value="Genomic_DNA"/>
</dbReference>
<dbReference type="PROSITE" id="PS51450">
    <property type="entry name" value="LRR"/>
    <property type="match status" value="1"/>
</dbReference>